<keyword evidence="1 5" id="KW-0540">Nuclease</keyword>
<dbReference type="InterPro" id="IPR047007">
    <property type="entry name" value="XRN1_D1_sf"/>
</dbReference>
<feature type="domain" description="Exoribonuclease Xrn1 D2/D3" evidence="11">
    <location>
        <begin position="911"/>
        <end position="1131"/>
    </location>
</feature>
<dbReference type="EC" id="3.1.13.-" evidence="5"/>
<feature type="domain" description="5'-3' exoribonuclease 1 SH3-like" evidence="9">
    <location>
        <begin position="1150"/>
        <end position="1220"/>
    </location>
</feature>
<gene>
    <name evidence="12" type="ORF">FN846DRAFT_949795</name>
</gene>
<dbReference type="Gene3D" id="2.170.260.40">
    <property type="match status" value="1"/>
</dbReference>
<feature type="compositionally biased region" description="Gly residues" evidence="6">
    <location>
        <begin position="1385"/>
        <end position="1415"/>
    </location>
</feature>
<feature type="compositionally biased region" description="Low complexity" evidence="6">
    <location>
        <begin position="1288"/>
        <end position="1304"/>
    </location>
</feature>
<evidence type="ECO:0000256" key="4">
    <source>
        <dbReference type="ARBA" id="ARBA00038299"/>
    </source>
</evidence>
<evidence type="ECO:0000259" key="11">
    <source>
        <dbReference type="Pfam" id="PF18334"/>
    </source>
</evidence>
<keyword evidence="5" id="KW-0866">Nonsense-mediated mRNA decay</keyword>
<comment type="subcellular location">
    <subcellularLocation>
        <location evidence="5">Cytoplasm</location>
    </subcellularLocation>
</comment>
<proteinExistence type="inferred from homology"/>
<dbReference type="Gene3D" id="2.30.30.30">
    <property type="match status" value="1"/>
</dbReference>
<feature type="domain" description="Xrn1 helical" evidence="8">
    <location>
        <begin position="275"/>
        <end position="671"/>
    </location>
</feature>
<dbReference type="PANTHER" id="PTHR12341:SF7">
    <property type="entry name" value="5'-3' EXORIBONUCLEASE 1"/>
    <property type="match status" value="1"/>
</dbReference>
<dbReference type="GO" id="GO:0000184">
    <property type="term" value="P:nuclear-transcribed mRNA catabolic process, nonsense-mediated decay"/>
    <property type="evidence" value="ECO:0007669"/>
    <property type="project" value="UniProtKB-KW"/>
</dbReference>
<keyword evidence="5" id="KW-0694">RNA-binding</keyword>
<sequence length="1426" mass="161733">MGVPKFFRWISERYPTISQLIAENRIPEFDNLYLDMNGIIHNCTHKDGDSATFRMSEEKMFIQIFNYIEHLFGQIKPKKLFFMAIDGVAPRAKMNQQRARRFRTALDAEKARLEAVRKGVEMPKEEPFDSNCITPGTEFMAKLTEQLKYFISKKVSDDADWQGVEIILSGHEVPGEGEHKIMEYIRLAKAQPDYDPNVRHCLYGLDADLIMLGLLSHDPHFCLLREEVTFGRQSKAKSKELEHQNFYLMHLSVVREYLEHEFQDLKQPGVLNFPFDLERIIDDFILLAFFVGNDFLPNLPNLHINEGALALQFRTYKEILPKCEGYINEHGVINLKRLRLLLDELATFERTAFEKENEDANWLKGKQEGQLVSMEKAKKKGRLVLSTAHMGLFKKIKKWLNGQKKKDSTEEAVLNLSPKYAAKDRKFVEELAHDLNLKCERVLNDEGELHQQLSMYPSIDGDESEDDEEGQLAVLRVLRQYERAQVIDISPEEAQEEIQRRYDQRFISWKNEYYQSRFGFGLDDDAQMKELAENYVEGLQWVLYYYYRGVVSWPWFYRYHYAPRISDIVKGLGANLNFKLGQPFRPFEQLMGVLPDRSKKIVPEAYHDLMTSVDSPIIDFYPRDFELDMNGKKMEWEAVVKIPFIEEARLLKAMKSREHHLTPEQRMRNEFGVTLKFTYDPELDYLYQTSLPGVFPDIVHCHCNLNVYELPTLDGLEIIVGLCEGVQLGANALAGFPSLNTLSHTAQLGFHGVNVFQQDSRNESMVLTLSNAFEGGKVEAAKEKIGQRAFVGYPFLQEAKVTAVSDEMFRYVRSDQGHVIPVPHSPAELSNWKRKAEKIEHHYSKRMGVVTGPVEVLFHVDMLKGMRKMDDGAIVKEYDKISGVETDYAAQTIVWNVVSEDQRFLERAPMPIEEEYPEGARAFFLGEFNYGRPLEVIEHNNDRVSVWIATMGSKEPDFAKEFIQQAERATTYVASYRLARQLGLNPLALSKITSSFQVLVDETRFNLGLNLKFEAKKLKVLGYSRKSEGGWEFSTKAVDLIKEYMQKFPQFFKGIMRNPHGDLYHDTDFFDPSESKQKIDEIRDWLKSIDSKGFEKVPLEAQQLDGDVVKQIEEAMDKYEHGAPKPKRVNNVPRNALLKPLDAEHRLADQRFSLGDRVVYVQDSGKVPIASRGTVIGLTRTARVTLLDVVWDVTFMSGTTLGNRCSPFRGMTVPVSSVLNLTSRQLIAASKASNTNTGFKPAPMPAPLTSSYSNAAMGNVSNAPSPSPQLQQQHFRGSRGGGRGRGGSENQLQNHQQQPQQSPSGPVRGGFAPRGMQVMSLRGGGPRGAPTILQRGRDGVPGVVFQPTRQPHQPLTQYGQQQQVVVYNIQQYQNVPPPAILNQRGGRGGRGGRNGRGGRGSPRGRGGGSSPGVEGGPAAVSSPAGP</sequence>
<evidence type="ECO:0000259" key="7">
    <source>
        <dbReference type="Pfam" id="PF03159"/>
    </source>
</evidence>
<comment type="caution">
    <text evidence="12">The sequence shown here is derived from an EMBL/GenBank/DDBJ whole genome shotgun (WGS) entry which is preliminary data.</text>
</comment>
<comment type="function">
    <text evidence="5">Multifunctional protein that exhibits several independent functions at different levels of the cellular processes. 5'-3' exonuclease component of the nonsense-mediated mRNA decay (NMD) which is a highly conserved mRNA degradation pathway, an RNA surveillance system whose role is to identify and rid cells of mRNA with premature termination codons and thus prevents accumulation of potentially harmful truncated proteins.</text>
</comment>
<dbReference type="EMBL" id="VXIS01000095">
    <property type="protein sequence ID" value="KAA8905851.1"/>
    <property type="molecule type" value="Genomic_DNA"/>
</dbReference>
<feature type="domain" description="Xrn1 N-terminal" evidence="7">
    <location>
        <begin position="1"/>
        <end position="227"/>
    </location>
</feature>
<dbReference type="Pfam" id="PF18129">
    <property type="entry name" value="SH3_12"/>
    <property type="match status" value="1"/>
</dbReference>
<evidence type="ECO:0000256" key="1">
    <source>
        <dbReference type="ARBA" id="ARBA00022722"/>
    </source>
</evidence>
<protein>
    <recommendedName>
        <fullName evidence="5">5'-3' exoribonuclease 1</fullName>
        <ecNumber evidence="5">3.1.13.-</ecNumber>
    </recommendedName>
</protein>
<dbReference type="InterPro" id="IPR016494">
    <property type="entry name" value="5_3_exoribonuclease_1"/>
</dbReference>
<dbReference type="InterPro" id="IPR040992">
    <property type="entry name" value="XRN1_D1"/>
</dbReference>
<dbReference type="GO" id="GO:0003723">
    <property type="term" value="F:RNA binding"/>
    <property type="evidence" value="ECO:0007669"/>
    <property type="project" value="UniProtKB-KW"/>
</dbReference>
<dbReference type="Pfam" id="PF03159">
    <property type="entry name" value="XRN_N"/>
    <property type="match status" value="1"/>
</dbReference>
<dbReference type="FunFam" id="3.40.50.12390:FF:000002">
    <property type="entry name" value="5'-3' exoribonuclease 1"/>
    <property type="match status" value="1"/>
</dbReference>
<dbReference type="Pfam" id="PF18334">
    <property type="entry name" value="XRN1_D2_D3"/>
    <property type="match status" value="1"/>
</dbReference>
<evidence type="ECO:0000313" key="13">
    <source>
        <dbReference type="Proteomes" id="UP000326924"/>
    </source>
</evidence>
<evidence type="ECO:0000259" key="9">
    <source>
        <dbReference type="Pfam" id="PF18129"/>
    </source>
</evidence>
<dbReference type="PANTHER" id="PTHR12341">
    <property type="entry name" value="5'-&gt;3' EXORIBONUCLEASE"/>
    <property type="match status" value="1"/>
</dbReference>
<dbReference type="PIRSF" id="PIRSF006743">
    <property type="entry name" value="Exonuclease_Xnr1"/>
    <property type="match status" value="1"/>
</dbReference>
<dbReference type="InterPro" id="IPR041412">
    <property type="entry name" value="Xrn1_helical"/>
</dbReference>
<evidence type="ECO:0000259" key="10">
    <source>
        <dbReference type="Pfam" id="PF18332"/>
    </source>
</evidence>
<comment type="similarity">
    <text evidence="4 5">Belongs to the 5'-3' exonuclease family.</text>
</comment>
<organism evidence="12 13">
    <name type="scientific">Sphaerosporella brunnea</name>
    <dbReference type="NCBI Taxonomy" id="1250544"/>
    <lineage>
        <taxon>Eukaryota</taxon>
        <taxon>Fungi</taxon>
        <taxon>Dikarya</taxon>
        <taxon>Ascomycota</taxon>
        <taxon>Pezizomycotina</taxon>
        <taxon>Pezizomycetes</taxon>
        <taxon>Pezizales</taxon>
        <taxon>Pyronemataceae</taxon>
        <taxon>Sphaerosporella</taxon>
    </lineage>
</organism>
<dbReference type="GO" id="GO:0016075">
    <property type="term" value="P:rRNA catabolic process"/>
    <property type="evidence" value="ECO:0007669"/>
    <property type="project" value="TreeGrafter"/>
</dbReference>
<keyword evidence="2 5" id="KW-0378">Hydrolase</keyword>
<feature type="region of interest" description="Disordered" evidence="6">
    <location>
        <begin position="1376"/>
        <end position="1426"/>
    </location>
</feature>
<dbReference type="InterPro" id="IPR041385">
    <property type="entry name" value="SH3_12"/>
</dbReference>
<keyword evidence="5" id="KW-0963">Cytoplasm</keyword>
<evidence type="ECO:0000256" key="3">
    <source>
        <dbReference type="ARBA" id="ARBA00022839"/>
    </source>
</evidence>
<keyword evidence="3 5" id="KW-0269">Exonuclease</keyword>
<dbReference type="InterPro" id="IPR014722">
    <property type="entry name" value="Rib_uL2_dom2"/>
</dbReference>
<feature type="region of interest" description="Disordered" evidence="6">
    <location>
        <begin position="1234"/>
        <end position="1357"/>
    </location>
</feature>
<evidence type="ECO:0000259" key="8">
    <source>
        <dbReference type="Pfam" id="PF17846"/>
    </source>
</evidence>
<feature type="compositionally biased region" description="Polar residues" evidence="6">
    <location>
        <begin position="1347"/>
        <end position="1356"/>
    </location>
</feature>
<name>A0A5J5EWV6_9PEZI</name>
<dbReference type="FunCoup" id="A0A5J5EWV6">
    <property type="interactions" value="940"/>
</dbReference>
<dbReference type="InterPro" id="IPR004859">
    <property type="entry name" value="Xrn1_N"/>
</dbReference>
<dbReference type="Gene3D" id="3.40.50.12390">
    <property type="match status" value="2"/>
</dbReference>
<dbReference type="Pfam" id="PF17846">
    <property type="entry name" value="XRN_M"/>
    <property type="match status" value="1"/>
</dbReference>
<accession>A0A5J5EWV6</accession>
<dbReference type="InParanoid" id="A0A5J5EWV6"/>
<dbReference type="Gene3D" id="1.25.40.1050">
    <property type="match status" value="1"/>
</dbReference>
<dbReference type="InterPro" id="IPR047008">
    <property type="entry name" value="XRN1_SH3_sf"/>
</dbReference>
<evidence type="ECO:0000256" key="5">
    <source>
        <dbReference type="PIRNR" id="PIRNR006743"/>
    </source>
</evidence>
<dbReference type="Gene3D" id="2.30.30.750">
    <property type="match status" value="1"/>
</dbReference>
<dbReference type="GO" id="GO:0005737">
    <property type="term" value="C:cytoplasm"/>
    <property type="evidence" value="ECO:0007669"/>
    <property type="project" value="UniProtKB-SubCell"/>
</dbReference>
<dbReference type="Pfam" id="PF18332">
    <property type="entry name" value="XRN1_D1"/>
    <property type="match status" value="1"/>
</dbReference>
<evidence type="ECO:0000256" key="6">
    <source>
        <dbReference type="SAM" id="MobiDB-lite"/>
    </source>
</evidence>
<evidence type="ECO:0000256" key="2">
    <source>
        <dbReference type="ARBA" id="ARBA00022801"/>
    </source>
</evidence>
<reference evidence="12 13" key="1">
    <citation type="submission" date="2019-09" db="EMBL/GenBank/DDBJ databases">
        <title>Draft genome of the ectomycorrhizal ascomycete Sphaerosporella brunnea.</title>
        <authorList>
            <consortium name="DOE Joint Genome Institute"/>
            <person name="Benucci G.M."/>
            <person name="Marozzi G."/>
            <person name="Antonielli L."/>
            <person name="Sanchez S."/>
            <person name="Marco P."/>
            <person name="Wang X."/>
            <person name="Falini L.B."/>
            <person name="Barry K."/>
            <person name="Haridas S."/>
            <person name="Lipzen A."/>
            <person name="Labutti K."/>
            <person name="Grigoriev I.V."/>
            <person name="Murat C."/>
            <person name="Martin F."/>
            <person name="Albertini E."/>
            <person name="Donnini D."/>
            <person name="Bonito G."/>
        </authorList>
    </citation>
    <scope>NUCLEOTIDE SEQUENCE [LARGE SCALE GENOMIC DNA]</scope>
    <source>
        <strain evidence="12 13">Sb_GMNB300</strain>
    </source>
</reference>
<evidence type="ECO:0000313" key="12">
    <source>
        <dbReference type="EMBL" id="KAA8905851.1"/>
    </source>
</evidence>
<feature type="domain" description="5'-3' exoribonuclease 1 D1" evidence="10">
    <location>
        <begin position="721"/>
        <end position="907"/>
    </location>
</feature>
<dbReference type="Proteomes" id="UP000326924">
    <property type="component" value="Unassembled WGS sequence"/>
</dbReference>
<dbReference type="CDD" id="cd18673">
    <property type="entry name" value="PIN_XRN1-2-like"/>
    <property type="match status" value="1"/>
</dbReference>
<dbReference type="InterPro" id="IPR041106">
    <property type="entry name" value="XRN1_D2_D3"/>
</dbReference>
<dbReference type="InterPro" id="IPR027073">
    <property type="entry name" value="5_3_exoribonuclease"/>
</dbReference>
<feature type="compositionally biased region" description="Gly residues" evidence="6">
    <location>
        <begin position="1278"/>
        <end position="1287"/>
    </location>
</feature>
<keyword evidence="13" id="KW-1185">Reference proteome</keyword>
<dbReference type="GO" id="GO:0005634">
    <property type="term" value="C:nucleus"/>
    <property type="evidence" value="ECO:0007669"/>
    <property type="project" value="TreeGrafter"/>
</dbReference>
<dbReference type="OrthoDB" id="372487at2759"/>
<feature type="compositionally biased region" description="Polar residues" evidence="6">
    <location>
        <begin position="1248"/>
        <end position="1275"/>
    </location>
</feature>
<dbReference type="GO" id="GO:0004534">
    <property type="term" value="F:5'-3' RNA exonuclease activity"/>
    <property type="evidence" value="ECO:0007669"/>
    <property type="project" value="UniProtKB-ARBA"/>
</dbReference>